<keyword evidence="4" id="KW-0186">Copper</keyword>
<protein>
    <submittedName>
        <fullName evidence="8">Plastocyanin/azurin family copper-binding protein</fullName>
    </submittedName>
</protein>
<evidence type="ECO:0000256" key="5">
    <source>
        <dbReference type="SAM" id="MobiDB-lite"/>
    </source>
</evidence>
<dbReference type="Proteomes" id="UP001597118">
    <property type="component" value="Unassembled WGS sequence"/>
</dbReference>
<reference evidence="9" key="1">
    <citation type="journal article" date="2019" name="Int. J. Syst. Evol. Microbiol.">
        <title>The Global Catalogue of Microorganisms (GCM) 10K type strain sequencing project: providing services to taxonomists for standard genome sequencing and annotation.</title>
        <authorList>
            <consortium name="The Broad Institute Genomics Platform"/>
            <consortium name="The Broad Institute Genome Sequencing Center for Infectious Disease"/>
            <person name="Wu L."/>
            <person name="Ma J."/>
        </authorList>
    </citation>
    <scope>NUCLEOTIDE SEQUENCE [LARGE SCALE GENOMIC DNA]</scope>
    <source>
        <strain evidence="9">CCUG 53762</strain>
    </source>
</reference>
<dbReference type="InterPro" id="IPR028871">
    <property type="entry name" value="BlueCu_1_BS"/>
</dbReference>
<dbReference type="EMBL" id="JBHUDG010000004">
    <property type="protein sequence ID" value="MFD1629402.1"/>
    <property type="molecule type" value="Genomic_DNA"/>
</dbReference>
<keyword evidence="9" id="KW-1185">Reference proteome</keyword>
<evidence type="ECO:0000256" key="1">
    <source>
        <dbReference type="ARBA" id="ARBA00022448"/>
    </source>
</evidence>
<dbReference type="PROSITE" id="PS00196">
    <property type="entry name" value="COPPER_BLUE"/>
    <property type="match status" value="1"/>
</dbReference>
<accession>A0ABW4IBJ7</accession>
<dbReference type="PANTHER" id="PTHR38439">
    <property type="entry name" value="AURACYANIN-B"/>
    <property type="match status" value="1"/>
</dbReference>
<organism evidence="8 9">
    <name type="scientific">Pseudopedobacter beijingensis</name>
    <dbReference type="NCBI Taxonomy" id="1207056"/>
    <lineage>
        <taxon>Bacteria</taxon>
        <taxon>Pseudomonadati</taxon>
        <taxon>Bacteroidota</taxon>
        <taxon>Sphingobacteriia</taxon>
        <taxon>Sphingobacteriales</taxon>
        <taxon>Sphingobacteriaceae</taxon>
        <taxon>Pseudopedobacter</taxon>
    </lineage>
</organism>
<dbReference type="Pfam" id="PF00127">
    <property type="entry name" value="Copper-bind"/>
    <property type="match status" value="1"/>
</dbReference>
<dbReference type="PANTHER" id="PTHR38439:SF2">
    <property type="entry name" value="OUTER MEMBRANE PROTEIN H.8"/>
    <property type="match status" value="1"/>
</dbReference>
<keyword evidence="1" id="KW-0813">Transport</keyword>
<feature type="signal peptide" evidence="6">
    <location>
        <begin position="1"/>
        <end position="24"/>
    </location>
</feature>
<gene>
    <name evidence="8" type="ORF">ACFSAH_05890</name>
</gene>
<feature type="domain" description="Blue (type 1) copper" evidence="7">
    <location>
        <begin position="52"/>
        <end position="169"/>
    </location>
</feature>
<evidence type="ECO:0000256" key="4">
    <source>
        <dbReference type="ARBA" id="ARBA00023008"/>
    </source>
</evidence>
<dbReference type="InterPro" id="IPR014068">
    <property type="entry name" value="Azurin"/>
</dbReference>
<dbReference type="Gene3D" id="2.60.40.420">
    <property type="entry name" value="Cupredoxins - blue copper proteins"/>
    <property type="match status" value="1"/>
</dbReference>
<sequence>MKKTTIFLSAIMMIMAACSSNSNKQQEGTTESTTATTQETVEPSSKEAVITLNAGDDMKFDQTLLTVKEGQTVKLTLHHTGEMAKDVMGHNFVLLAVGVSATDFAMKVIGDKATDYIPADTKDIIAHTKLLGGGESDTIEFPAPAKGTYEFLCSFPGHVGLMKGTLIVE</sequence>
<evidence type="ECO:0000313" key="9">
    <source>
        <dbReference type="Proteomes" id="UP001597118"/>
    </source>
</evidence>
<comment type="caution">
    <text evidence="8">The sequence shown here is derived from an EMBL/GenBank/DDBJ whole genome shotgun (WGS) entry which is preliminary data.</text>
</comment>
<evidence type="ECO:0000256" key="2">
    <source>
        <dbReference type="ARBA" id="ARBA00022723"/>
    </source>
</evidence>
<dbReference type="InterPro" id="IPR008972">
    <property type="entry name" value="Cupredoxin"/>
</dbReference>
<name>A0ABW4IBJ7_9SPHI</name>
<dbReference type="SUPFAM" id="SSF49503">
    <property type="entry name" value="Cupredoxins"/>
    <property type="match status" value="1"/>
</dbReference>
<feature type="region of interest" description="Disordered" evidence="5">
    <location>
        <begin position="21"/>
        <end position="45"/>
    </location>
</feature>
<evidence type="ECO:0000256" key="6">
    <source>
        <dbReference type="SAM" id="SignalP"/>
    </source>
</evidence>
<keyword evidence="2" id="KW-0479">Metal-binding</keyword>
<feature type="chain" id="PRO_5046126056" evidence="6">
    <location>
        <begin position="25"/>
        <end position="169"/>
    </location>
</feature>
<dbReference type="InterPro" id="IPR050845">
    <property type="entry name" value="Cu-binding_ET"/>
</dbReference>
<evidence type="ECO:0000256" key="3">
    <source>
        <dbReference type="ARBA" id="ARBA00022982"/>
    </source>
</evidence>
<feature type="compositionally biased region" description="Low complexity" evidence="5">
    <location>
        <begin position="25"/>
        <end position="40"/>
    </location>
</feature>
<evidence type="ECO:0000259" key="7">
    <source>
        <dbReference type="Pfam" id="PF00127"/>
    </source>
</evidence>
<proteinExistence type="predicted"/>
<dbReference type="InterPro" id="IPR000923">
    <property type="entry name" value="BlueCu_1"/>
</dbReference>
<dbReference type="PROSITE" id="PS51257">
    <property type="entry name" value="PROKAR_LIPOPROTEIN"/>
    <property type="match status" value="1"/>
</dbReference>
<keyword evidence="3" id="KW-0249">Electron transport</keyword>
<keyword evidence="6" id="KW-0732">Signal</keyword>
<dbReference type="RefSeq" id="WP_379661781.1">
    <property type="nucleotide sequence ID" value="NZ_JBHUDG010000004.1"/>
</dbReference>
<dbReference type="CDD" id="cd13922">
    <property type="entry name" value="Azurin"/>
    <property type="match status" value="1"/>
</dbReference>
<evidence type="ECO:0000313" key="8">
    <source>
        <dbReference type="EMBL" id="MFD1629402.1"/>
    </source>
</evidence>